<evidence type="ECO:0000313" key="3">
    <source>
        <dbReference type="Proteomes" id="UP000610746"/>
    </source>
</evidence>
<sequence length="226" mass="26853">MEETNIKKIILESYSNFILENNHPPKNVFIFCNHIDLTEKEFYQYFANFEEIEKEYLIYFFEESKTLIIGDENYLQIEGNDKLLSLYYTFFEQLTLNRSLVLYLFNKHKSPLKQFVLFSKLKSSFLHFVEGLNLQSFDMNATMQDVEKLAKLQKKGVEEIFWGNFAATFKFWMEDKSPSFEKTDLFIEKSIAASLELTEAEPFKKLVDFGKFILKEQITKYKACKP</sequence>
<accession>A0A8J8K7D3</accession>
<evidence type="ECO:0000313" key="2">
    <source>
        <dbReference type="EMBL" id="NRS91878.1"/>
    </source>
</evidence>
<name>A0A8J8K7D3_9FLAO</name>
<feature type="domain" description="Tetracyclin repressor-like C-terminal" evidence="1">
    <location>
        <begin position="82"/>
        <end position="213"/>
    </location>
</feature>
<dbReference type="AlphaFoldDB" id="A0A8J8K7D3"/>
<gene>
    <name evidence="2" type="ORF">HNQ03_000945</name>
</gene>
<proteinExistence type="predicted"/>
<dbReference type="Pfam" id="PF17931">
    <property type="entry name" value="TetR_C_23"/>
    <property type="match status" value="1"/>
</dbReference>
<dbReference type="Proteomes" id="UP000610746">
    <property type="component" value="Unassembled WGS sequence"/>
</dbReference>
<comment type="caution">
    <text evidence="2">The sequence shown here is derived from an EMBL/GenBank/DDBJ whole genome shotgun (WGS) entry which is preliminary data.</text>
</comment>
<dbReference type="InterPro" id="IPR041673">
    <property type="entry name" value="TetR_C_23"/>
</dbReference>
<dbReference type="InterPro" id="IPR036271">
    <property type="entry name" value="Tet_transcr_reg_TetR-rel_C_sf"/>
</dbReference>
<dbReference type="EMBL" id="JABSNO010000005">
    <property type="protein sequence ID" value="NRS91878.1"/>
    <property type="molecule type" value="Genomic_DNA"/>
</dbReference>
<dbReference type="SUPFAM" id="SSF48498">
    <property type="entry name" value="Tetracyclin repressor-like, C-terminal domain"/>
    <property type="match status" value="1"/>
</dbReference>
<evidence type="ECO:0000259" key="1">
    <source>
        <dbReference type="Pfam" id="PF17931"/>
    </source>
</evidence>
<reference evidence="2" key="1">
    <citation type="submission" date="2020-05" db="EMBL/GenBank/DDBJ databases">
        <title>Genomic Encyclopedia of Type Strains, Phase IV (KMG-V): Genome sequencing to study the core and pangenomes of soil and plant-associated prokaryotes.</title>
        <authorList>
            <person name="Whitman W."/>
        </authorList>
    </citation>
    <scope>NUCLEOTIDE SEQUENCE</scope>
    <source>
        <strain evidence="2">16F</strain>
    </source>
</reference>
<protein>
    <recommendedName>
        <fullName evidence="1">Tetracyclin repressor-like C-terminal domain-containing protein</fullName>
    </recommendedName>
</protein>
<dbReference type="RefSeq" id="WP_173778496.1">
    <property type="nucleotide sequence ID" value="NZ_JABSNO010000005.1"/>
</dbReference>
<keyword evidence="3" id="KW-1185">Reference proteome</keyword>
<organism evidence="2 3">
    <name type="scientific">Frigoriflavimonas asaccharolytica</name>
    <dbReference type="NCBI Taxonomy" id="2735899"/>
    <lineage>
        <taxon>Bacteria</taxon>
        <taxon>Pseudomonadati</taxon>
        <taxon>Bacteroidota</taxon>
        <taxon>Flavobacteriia</taxon>
        <taxon>Flavobacteriales</taxon>
        <taxon>Weeksellaceae</taxon>
        <taxon>Frigoriflavimonas</taxon>
    </lineage>
</organism>